<sequence>MSEPMPASPSFTQDDTFMPNPSASPSFTQDDTSDSFIPEPTQPISTYTQPAFSQPAFSQPNQSFFSQPAVHLTQPSHTNPNNVQSQQFQQFQTASISANNAKFTYLEKDKYEIWAMKMEYWIQNADHNLWEIVQQGKTF</sequence>
<evidence type="ECO:0000256" key="1">
    <source>
        <dbReference type="SAM" id="MobiDB-lite"/>
    </source>
</evidence>
<dbReference type="Proteomes" id="UP001151760">
    <property type="component" value="Unassembled WGS sequence"/>
</dbReference>
<protein>
    <submittedName>
        <fullName evidence="2">Uncharacterized protein</fullName>
    </submittedName>
</protein>
<reference evidence="2" key="1">
    <citation type="journal article" date="2022" name="Int. J. Mol. Sci.">
        <title>Draft Genome of Tanacetum Coccineum: Genomic Comparison of Closely Related Tanacetum-Family Plants.</title>
        <authorList>
            <person name="Yamashiro T."/>
            <person name="Shiraishi A."/>
            <person name="Nakayama K."/>
            <person name="Satake H."/>
        </authorList>
    </citation>
    <scope>NUCLEOTIDE SEQUENCE</scope>
</reference>
<reference evidence="2" key="2">
    <citation type="submission" date="2022-01" db="EMBL/GenBank/DDBJ databases">
        <authorList>
            <person name="Yamashiro T."/>
            <person name="Shiraishi A."/>
            <person name="Satake H."/>
            <person name="Nakayama K."/>
        </authorList>
    </citation>
    <scope>NUCLEOTIDE SEQUENCE</scope>
</reference>
<accession>A0ABQ5DZA6</accession>
<feature type="compositionally biased region" description="Polar residues" evidence="1">
    <location>
        <begin position="42"/>
        <end position="53"/>
    </location>
</feature>
<comment type="caution">
    <text evidence="2">The sequence shown here is derived from an EMBL/GenBank/DDBJ whole genome shotgun (WGS) entry which is preliminary data.</text>
</comment>
<feature type="compositionally biased region" description="Polar residues" evidence="1">
    <location>
        <begin position="9"/>
        <end position="30"/>
    </location>
</feature>
<keyword evidence="3" id="KW-1185">Reference proteome</keyword>
<feature type="region of interest" description="Disordered" evidence="1">
    <location>
        <begin position="1"/>
        <end position="53"/>
    </location>
</feature>
<proteinExistence type="predicted"/>
<dbReference type="EMBL" id="BQNB010015738">
    <property type="protein sequence ID" value="GJT43546.1"/>
    <property type="molecule type" value="Genomic_DNA"/>
</dbReference>
<organism evidence="2 3">
    <name type="scientific">Tanacetum coccineum</name>
    <dbReference type="NCBI Taxonomy" id="301880"/>
    <lineage>
        <taxon>Eukaryota</taxon>
        <taxon>Viridiplantae</taxon>
        <taxon>Streptophyta</taxon>
        <taxon>Embryophyta</taxon>
        <taxon>Tracheophyta</taxon>
        <taxon>Spermatophyta</taxon>
        <taxon>Magnoliopsida</taxon>
        <taxon>eudicotyledons</taxon>
        <taxon>Gunneridae</taxon>
        <taxon>Pentapetalae</taxon>
        <taxon>asterids</taxon>
        <taxon>campanulids</taxon>
        <taxon>Asterales</taxon>
        <taxon>Asteraceae</taxon>
        <taxon>Asteroideae</taxon>
        <taxon>Anthemideae</taxon>
        <taxon>Anthemidinae</taxon>
        <taxon>Tanacetum</taxon>
    </lineage>
</organism>
<evidence type="ECO:0000313" key="2">
    <source>
        <dbReference type="EMBL" id="GJT43546.1"/>
    </source>
</evidence>
<name>A0ABQ5DZA6_9ASTR</name>
<gene>
    <name evidence="2" type="ORF">Tco_0952261</name>
</gene>
<evidence type="ECO:0000313" key="3">
    <source>
        <dbReference type="Proteomes" id="UP001151760"/>
    </source>
</evidence>